<organism evidence="3 4">
    <name type="scientific">Lacticaseibacillus paracasei subsp. paracasei</name>
    <dbReference type="NCBI Taxonomy" id="47714"/>
    <lineage>
        <taxon>Bacteria</taxon>
        <taxon>Bacillati</taxon>
        <taxon>Bacillota</taxon>
        <taxon>Bacilli</taxon>
        <taxon>Lactobacillales</taxon>
        <taxon>Lactobacillaceae</taxon>
        <taxon>Lacticaseibacillus</taxon>
    </lineage>
</organism>
<sequence>MKILHYTIGFQPDRTGGLVKYATDLIEAESRQGNDVVVLFPGTLGISQKFGIHHERKTSLRIGVECFSITASLPLPLASGIRNPERFMRKVDEQVYHEFLTRNHIQIIHVHSLMGIHLELFRVANKLGIPIVFTTHDYFGLSTEPNLYLHGKSYDDQNNIAFWEKVAVQAPSVRRDLIYQLPGYHILRNIIKKMPKSKTEQDAKVTNSDQDLNTRLSEELKNLKRYYETMFKYIDYFIFNSEVTRNVFEKNLPFPLTGKVVQVTSKDAVKREIRIPAISTKTSLTIGYIGPSADYKGFFDFVKFANNSQSVNRQFKTYGYAPSLNLNGIEECGRFSRDEVKAVYSSLDVLVVPSRWKETFGLVVTEALTNGVRVFASDNVGAGELLPDFYRFESIEDLQNKFRSETLPKIEVVVPTFSDHVQKIETLYGIMIDGKIGPGF</sequence>
<evidence type="ECO:0000313" key="3">
    <source>
        <dbReference type="EMBL" id="QGV19193.1"/>
    </source>
</evidence>
<evidence type="ECO:0000313" key="4">
    <source>
        <dbReference type="Proteomes" id="UP000423274"/>
    </source>
</evidence>
<dbReference type="GO" id="GO:0016757">
    <property type="term" value="F:glycosyltransferase activity"/>
    <property type="evidence" value="ECO:0007669"/>
    <property type="project" value="InterPro"/>
</dbReference>
<dbReference type="RefSeq" id="WP_112199536.1">
    <property type="nucleotide sequence ID" value="NZ_CP022954.1"/>
</dbReference>
<gene>
    <name evidence="3" type="ORF">LCAKO_2689</name>
</gene>
<dbReference type="PANTHER" id="PTHR45947">
    <property type="entry name" value="SULFOQUINOVOSYL TRANSFERASE SQD2"/>
    <property type="match status" value="1"/>
</dbReference>
<dbReference type="EMBL" id="CP022954">
    <property type="protein sequence ID" value="QGV19193.1"/>
    <property type="molecule type" value="Genomic_DNA"/>
</dbReference>
<accession>A0AAP9HJ50</accession>
<dbReference type="SUPFAM" id="SSF53756">
    <property type="entry name" value="UDP-Glycosyltransferase/glycogen phosphorylase"/>
    <property type="match status" value="1"/>
</dbReference>
<dbReference type="Gene3D" id="3.40.50.2000">
    <property type="entry name" value="Glycogen Phosphorylase B"/>
    <property type="match status" value="2"/>
</dbReference>
<name>A0AAP9HJ50_LACPA</name>
<dbReference type="PANTHER" id="PTHR45947:SF3">
    <property type="entry name" value="SULFOQUINOVOSYL TRANSFERASE SQD2"/>
    <property type="match status" value="1"/>
</dbReference>
<feature type="domain" description="Glycosyl transferase family 1" evidence="1">
    <location>
        <begin position="328"/>
        <end position="388"/>
    </location>
</feature>
<keyword evidence="3" id="KW-0808">Transferase</keyword>
<dbReference type="AlphaFoldDB" id="A0AAP9HJ50"/>
<dbReference type="InterPro" id="IPR001296">
    <property type="entry name" value="Glyco_trans_1"/>
</dbReference>
<feature type="domain" description="Glycosyltransferase subfamily 4-like N-terminal" evidence="2">
    <location>
        <begin position="16"/>
        <end position="147"/>
    </location>
</feature>
<reference evidence="3 4" key="1">
    <citation type="submission" date="2017-08" db="EMBL/GenBank/DDBJ databases">
        <title>Genome sequence, comparative genomics and functional analysis of the highly adhesive Lactobacillus paracasei Kobulty strain.</title>
        <authorList>
            <person name="Koryszewska-Baginska A."/>
            <person name="Grynberg M."/>
            <person name="Aleksandrzak-Piekarczyk T."/>
        </authorList>
    </citation>
    <scope>NUCLEOTIDE SEQUENCE [LARGE SCALE GENOMIC DNA]</scope>
    <source>
        <strain evidence="3 4">IBB3423</strain>
    </source>
</reference>
<dbReference type="Proteomes" id="UP000423274">
    <property type="component" value="Chromosome"/>
</dbReference>
<evidence type="ECO:0000259" key="2">
    <source>
        <dbReference type="Pfam" id="PF13439"/>
    </source>
</evidence>
<dbReference type="Pfam" id="PF13439">
    <property type="entry name" value="Glyco_transf_4"/>
    <property type="match status" value="1"/>
</dbReference>
<protein>
    <submittedName>
        <fullName evidence="3">Glycosyl transferase family 1</fullName>
    </submittedName>
</protein>
<dbReference type="Pfam" id="PF00534">
    <property type="entry name" value="Glycos_transf_1"/>
    <property type="match status" value="1"/>
</dbReference>
<dbReference type="InterPro" id="IPR028098">
    <property type="entry name" value="Glyco_trans_4-like_N"/>
</dbReference>
<evidence type="ECO:0000259" key="1">
    <source>
        <dbReference type="Pfam" id="PF00534"/>
    </source>
</evidence>
<proteinExistence type="predicted"/>
<dbReference type="InterPro" id="IPR050194">
    <property type="entry name" value="Glycosyltransferase_grp1"/>
</dbReference>